<dbReference type="OrthoDB" id="289126at2"/>
<dbReference type="RefSeq" id="WP_145054258.1">
    <property type="nucleotide sequence ID" value="NZ_CP036433.1"/>
</dbReference>
<dbReference type="KEGG" id="lcre:Pla8534_33480"/>
<evidence type="ECO:0000259" key="3">
    <source>
        <dbReference type="Pfam" id="PF07587"/>
    </source>
</evidence>
<dbReference type="Pfam" id="PF07583">
    <property type="entry name" value="PSCyt2"/>
    <property type="match status" value="1"/>
</dbReference>
<dbReference type="AlphaFoldDB" id="A0A518DUL7"/>
<organism evidence="4 5">
    <name type="scientific">Lignipirellula cremea</name>
    <dbReference type="NCBI Taxonomy" id="2528010"/>
    <lineage>
        <taxon>Bacteria</taxon>
        <taxon>Pseudomonadati</taxon>
        <taxon>Planctomycetota</taxon>
        <taxon>Planctomycetia</taxon>
        <taxon>Pirellulales</taxon>
        <taxon>Pirellulaceae</taxon>
        <taxon>Lignipirellula</taxon>
    </lineage>
</organism>
<feature type="domain" description="DUF1549" evidence="2">
    <location>
        <begin position="40"/>
        <end position="217"/>
    </location>
</feature>
<keyword evidence="5" id="KW-1185">Reference proteome</keyword>
<evidence type="ECO:0000313" key="4">
    <source>
        <dbReference type="EMBL" id="QDU95533.1"/>
    </source>
</evidence>
<sequence precursor="true">MKCSLFLMLAACLFSTANLWITPANADDLLPADTPIASVINHYVNQRMAALRVQPTPPAEDTLLLRRTMLDLVGRPPTLVEAQAYAADENPHKRDELISRLIGSPGFVRHQADEMDQFLMLSSGGTVRTYLVKALEENRPWDQMFRDLLLGETDDVEQKGAIEFVKRRVSDLDKLTTEVSSIFLGVNVSCAQCHNHPFVDDWTQDHFYGMKSFFGRTFDNGGFVGERDYGLVSYKTTEGESREAKLLFITGVELEQPPVKEMSDKDRKAEKELLDKLKKDKEAPPAPEFSLRAKLVETALATGQNELFAKAIVNNLWARFYGRGLVDPVDQMHAENPPSHPELLDWLARDFINNGYNLQRLIDGLVRSEAYARSSRLPEGDYPPATAFAVGSVRPLRPEAYAAVLKMAATSPDFFPAEMSVEDRENRAEGIVSRSRTIARSFEQPAPGFQVSVDEALLMSNGDRIRSELLSTSSEALLGKLNATPDRAEAINLLFWNVCSRPPEAGEVEAIQAFLSSRQDDLPQAYSHVVWALLTSSECRFNY</sequence>
<accession>A0A518DUL7</accession>
<name>A0A518DUL7_9BACT</name>
<feature type="chain" id="PRO_5022079641" description="Cytochrome c domain-containing protein" evidence="1">
    <location>
        <begin position="27"/>
        <end position="543"/>
    </location>
</feature>
<evidence type="ECO:0008006" key="6">
    <source>
        <dbReference type="Google" id="ProtNLM"/>
    </source>
</evidence>
<dbReference type="EMBL" id="CP036433">
    <property type="protein sequence ID" value="QDU95533.1"/>
    <property type="molecule type" value="Genomic_DNA"/>
</dbReference>
<evidence type="ECO:0000259" key="2">
    <source>
        <dbReference type="Pfam" id="PF07583"/>
    </source>
</evidence>
<evidence type="ECO:0000256" key="1">
    <source>
        <dbReference type="SAM" id="SignalP"/>
    </source>
</evidence>
<evidence type="ECO:0000313" key="5">
    <source>
        <dbReference type="Proteomes" id="UP000317648"/>
    </source>
</evidence>
<reference evidence="4 5" key="1">
    <citation type="submission" date="2019-02" db="EMBL/GenBank/DDBJ databases">
        <title>Deep-cultivation of Planctomycetes and their phenomic and genomic characterization uncovers novel biology.</title>
        <authorList>
            <person name="Wiegand S."/>
            <person name="Jogler M."/>
            <person name="Boedeker C."/>
            <person name="Pinto D."/>
            <person name="Vollmers J."/>
            <person name="Rivas-Marin E."/>
            <person name="Kohn T."/>
            <person name="Peeters S.H."/>
            <person name="Heuer A."/>
            <person name="Rast P."/>
            <person name="Oberbeckmann S."/>
            <person name="Bunk B."/>
            <person name="Jeske O."/>
            <person name="Meyerdierks A."/>
            <person name="Storesund J.E."/>
            <person name="Kallscheuer N."/>
            <person name="Luecker S."/>
            <person name="Lage O.M."/>
            <person name="Pohl T."/>
            <person name="Merkel B.J."/>
            <person name="Hornburger P."/>
            <person name="Mueller R.-W."/>
            <person name="Bruemmer F."/>
            <person name="Labrenz M."/>
            <person name="Spormann A.M."/>
            <person name="Op den Camp H."/>
            <person name="Overmann J."/>
            <person name="Amann R."/>
            <person name="Jetten M.S.M."/>
            <person name="Mascher T."/>
            <person name="Medema M.H."/>
            <person name="Devos D.P."/>
            <person name="Kaster A.-K."/>
            <person name="Ovreas L."/>
            <person name="Rohde M."/>
            <person name="Galperin M.Y."/>
            <person name="Jogler C."/>
        </authorList>
    </citation>
    <scope>NUCLEOTIDE SEQUENCE [LARGE SCALE GENOMIC DNA]</scope>
    <source>
        <strain evidence="4 5">Pla85_3_4</strain>
    </source>
</reference>
<gene>
    <name evidence="4" type="ORF">Pla8534_33480</name>
</gene>
<dbReference type="InterPro" id="IPR022655">
    <property type="entry name" value="DUF1553"/>
</dbReference>
<feature type="domain" description="DUF1553" evidence="3">
    <location>
        <begin position="299"/>
        <end position="515"/>
    </location>
</feature>
<dbReference type="InterPro" id="IPR011444">
    <property type="entry name" value="DUF1549"/>
</dbReference>
<dbReference type="Proteomes" id="UP000317648">
    <property type="component" value="Chromosome"/>
</dbReference>
<dbReference type="PANTHER" id="PTHR35889:SF3">
    <property type="entry name" value="F-BOX DOMAIN-CONTAINING PROTEIN"/>
    <property type="match status" value="1"/>
</dbReference>
<proteinExistence type="predicted"/>
<feature type="signal peptide" evidence="1">
    <location>
        <begin position="1"/>
        <end position="26"/>
    </location>
</feature>
<keyword evidence="1" id="KW-0732">Signal</keyword>
<dbReference type="PANTHER" id="PTHR35889">
    <property type="entry name" value="CYCLOINULO-OLIGOSACCHARIDE FRUCTANOTRANSFERASE-RELATED"/>
    <property type="match status" value="1"/>
</dbReference>
<protein>
    <recommendedName>
        <fullName evidence="6">Cytochrome c domain-containing protein</fullName>
    </recommendedName>
</protein>
<dbReference type="Pfam" id="PF07587">
    <property type="entry name" value="PSD1"/>
    <property type="match status" value="1"/>
</dbReference>